<dbReference type="CDD" id="cd00018">
    <property type="entry name" value="AP2"/>
    <property type="match status" value="1"/>
</dbReference>
<reference evidence="7 8" key="1">
    <citation type="submission" date="2019-12" db="EMBL/GenBank/DDBJ databases">
        <authorList>
            <person name="Scholz U."/>
            <person name="Mascher M."/>
            <person name="Fiebig A."/>
        </authorList>
    </citation>
    <scope>NUCLEOTIDE SEQUENCE</scope>
</reference>
<keyword evidence="5" id="KW-0539">Nucleus</keyword>
<evidence type="ECO:0000256" key="3">
    <source>
        <dbReference type="ARBA" id="ARBA00023125"/>
    </source>
</evidence>
<dbReference type="InterPro" id="IPR036955">
    <property type="entry name" value="AP2/ERF_dom_sf"/>
</dbReference>
<comment type="subcellular location">
    <subcellularLocation>
        <location evidence="1">Nucleus</location>
    </subcellularLocation>
</comment>
<evidence type="ECO:0000256" key="5">
    <source>
        <dbReference type="ARBA" id="ARBA00023242"/>
    </source>
</evidence>
<sequence length="256" mass="28236">MVANSAAGGADSDDSLLFPTAGSSTTELVAPALLSGHRLEQETAAMVSALALVVAGKSGNGEGEASQFLCSTRAAMASPEETSSSYHEPASARRRYRGVRQRPWGKWAAEIRDPHKAARVWLGTFETADGAARAYDQAALRFRGSRAKLNFPRTSVSGHRTQRLLHHHLHPTFRGVRSVSWTNSCSLLLLHPLLLPRSLSLIPWRELRLRVVFRRRRAQAAAAGWSFPYLIGQSPACTHRSRRRSPEFYLFHSEAV</sequence>
<evidence type="ECO:0000256" key="2">
    <source>
        <dbReference type="ARBA" id="ARBA00023015"/>
    </source>
</evidence>
<dbReference type="Gene3D" id="3.30.730.10">
    <property type="entry name" value="AP2/ERF domain"/>
    <property type="match status" value="1"/>
</dbReference>
<accession>A0A7I8JDZ8</accession>
<keyword evidence="2" id="KW-0805">Transcription regulation</keyword>
<dbReference type="InterPro" id="IPR044808">
    <property type="entry name" value="ERF_plant"/>
</dbReference>
<dbReference type="InterPro" id="IPR016177">
    <property type="entry name" value="DNA-bd_dom_sf"/>
</dbReference>
<keyword evidence="4" id="KW-0804">Transcription</keyword>
<evidence type="ECO:0000313" key="7">
    <source>
        <dbReference type="EMBL" id="CAA2629134.1"/>
    </source>
</evidence>
<evidence type="ECO:0000259" key="6">
    <source>
        <dbReference type="PROSITE" id="PS51032"/>
    </source>
</evidence>
<proteinExistence type="predicted"/>
<keyword evidence="8" id="KW-1185">Reference proteome</keyword>
<evidence type="ECO:0000256" key="1">
    <source>
        <dbReference type="ARBA" id="ARBA00004123"/>
    </source>
</evidence>
<dbReference type="EMBL" id="LR743598">
    <property type="protein sequence ID" value="CAA2629134.1"/>
    <property type="molecule type" value="Genomic_DNA"/>
</dbReference>
<keyword evidence="3" id="KW-0238">DNA-binding</keyword>
<dbReference type="EMBL" id="CACRZD030000011">
    <property type="protein sequence ID" value="CAA6668378.1"/>
    <property type="molecule type" value="Genomic_DNA"/>
</dbReference>
<name>A0A7I8JDZ8_SPIIN</name>
<dbReference type="SMART" id="SM00380">
    <property type="entry name" value="AP2"/>
    <property type="match status" value="1"/>
</dbReference>
<dbReference type="PANTHER" id="PTHR31190:SF473">
    <property type="entry name" value="OS05G0437100 PROTEIN"/>
    <property type="match status" value="1"/>
</dbReference>
<dbReference type="GO" id="GO:0009873">
    <property type="term" value="P:ethylene-activated signaling pathway"/>
    <property type="evidence" value="ECO:0007669"/>
    <property type="project" value="InterPro"/>
</dbReference>
<dbReference type="FunFam" id="3.30.730.10:FF:000001">
    <property type="entry name" value="Ethylene-responsive transcription factor 2"/>
    <property type="match status" value="1"/>
</dbReference>
<evidence type="ECO:0000313" key="8">
    <source>
        <dbReference type="Proteomes" id="UP001189122"/>
    </source>
</evidence>
<dbReference type="GO" id="GO:0003677">
    <property type="term" value="F:DNA binding"/>
    <property type="evidence" value="ECO:0007669"/>
    <property type="project" value="UniProtKB-KW"/>
</dbReference>
<dbReference type="GO" id="GO:0005634">
    <property type="term" value="C:nucleus"/>
    <property type="evidence" value="ECO:0007669"/>
    <property type="project" value="UniProtKB-SubCell"/>
</dbReference>
<dbReference type="InterPro" id="IPR001471">
    <property type="entry name" value="AP2/ERF_dom"/>
</dbReference>
<dbReference type="AlphaFoldDB" id="A0A7I8JDZ8"/>
<feature type="domain" description="AP2/ERF" evidence="6">
    <location>
        <begin position="95"/>
        <end position="152"/>
    </location>
</feature>
<dbReference type="Proteomes" id="UP001189122">
    <property type="component" value="Unassembled WGS sequence"/>
</dbReference>
<dbReference type="SUPFAM" id="SSF54171">
    <property type="entry name" value="DNA-binding domain"/>
    <property type="match status" value="1"/>
</dbReference>
<organism evidence="7">
    <name type="scientific">Spirodela intermedia</name>
    <name type="common">Intermediate duckweed</name>
    <dbReference type="NCBI Taxonomy" id="51605"/>
    <lineage>
        <taxon>Eukaryota</taxon>
        <taxon>Viridiplantae</taxon>
        <taxon>Streptophyta</taxon>
        <taxon>Embryophyta</taxon>
        <taxon>Tracheophyta</taxon>
        <taxon>Spermatophyta</taxon>
        <taxon>Magnoliopsida</taxon>
        <taxon>Liliopsida</taxon>
        <taxon>Araceae</taxon>
        <taxon>Lemnoideae</taxon>
        <taxon>Spirodela</taxon>
    </lineage>
</organism>
<dbReference type="PRINTS" id="PR00367">
    <property type="entry name" value="ETHRSPELEMNT"/>
</dbReference>
<dbReference type="PROSITE" id="PS51032">
    <property type="entry name" value="AP2_ERF"/>
    <property type="match status" value="1"/>
</dbReference>
<protein>
    <recommendedName>
        <fullName evidence="6">AP2/ERF domain-containing protein</fullName>
    </recommendedName>
</protein>
<dbReference type="GO" id="GO:0003700">
    <property type="term" value="F:DNA-binding transcription factor activity"/>
    <property type="evidence" value="ECO:0007669"/>
    <property type="project" value="InterPro"/>
</dbReference>
<gene>
    <name evidence="7" type="ORF">SI7747_11014772</name>
</gene>
<dbReference type="PANTHER" id="PTHR31190">
    <property type="entry name" value="DNA-BINDING DOMAIN"/>
    <property type="match status" value="1"/>
</dbReference>
<evidence type="ECO:0000256" key="4">
    <source>
        <dbReference type="ARBA" id="ARBA00023163"/>
    </source>
</evidence>
<dbReference type="Pfam" id="PF00847">
    <property type="entry name" value="AP2"/>
    <property type="match status" value="1"/>
</dbReference>